<evidence type="ECO:0000313" key="1">
    <source>
        <dbReference type="EMBL" id="UZW75587.1"/>
    </source>
</evidence>
<dbReference type="AlphaFoldDB" id="A0A9E8HK25"/>
<dbReference type="PIRSF" id="PIRSF037290">
    <property type="entry name" value="UCP037290"/>
    <property type="match status" value="1"/>
</dbReference>
<dbReference type="Proteomes" id="UP001164472">
    <property type="component" value="Chromosome"/>
</dbReference>
<reference evidence="1" key="1">
    <citation type="submission" date="2022-07" db="EMBL/GenBank/DDBJ databases">
        <title>Alkalimarinus sp. nov., isolated from gut of a Alitta virens.</title>
        <authorList>
            <person name="Yang A.I."/>
            <person name="Shin N.-R."/>
        </authorList>
    </citation>
    <scope>NUCLEOTIDE SEQUENCE</scope>
    <source>
        <strain evidence="1">FA028</strain>
    </source>
</reference>
<dbReference type="KEGG" id="asem:NNL22_03050"/>
<dbReference type="NCBIfam" id="NF033429">
    <property type="entry name" value="ImuA_translesion"/>
    <property type="match status" value="1"/>
</dbReference>
<name>A0A9E8HK25_9ALTE</name>
<dbReference type="SUPFAM" id="SSF52540">
    <property type="entry name" value="P-loop containing nucleoside triphosphate hydrolases"/>
    <property type="match status" value="1"/>
</dbReference>
<dbReference type="RefSeq" id="WP_251810588.1">
    <property type="nucleotide sequence ID" value="NZ_CP101527.1"/>
</dbReference>
<protein>
    <submittedName>
        <fullName evidence="1">Translesion DNA synthesis-associated protein ImuA</fullName>
    </submittedName>
</protein>
<organism evidence="1 2">
    <name type="scientific">Alkalimarinus sediminis</name>
    <dbReference type="NCBI Taxonomy" id="1632866"/>
    <lineage>
        <taxon>Bacteria</taxon>
        <taxon>Pseudomonadati</taxon>
        <taxon>Pseudomonadota</taxon>
        <taxon>Gammaproteobacteria</taxon>
        <taxon>Alteromonadales</taxon>
        <taxon>Alteromonadaceae</taxon>
        <taxon>Alkalimarinus</taxon>
    </lineage>
</organism>
<accession>A0A9E8HK25</accession>
<dbReference type="EMBL" id="CP101527">
    <property type="protein sequence ID" value="UZW75587.1"/>
    <property type="molecule type" value="Genomic_DNA"/>
</dbReference>
<keyword evidence="2" id="KW-1185">Reference proteome</keyword>
<gene>
    <name evidence="1" type="primary">imuA</name>
    <name evidence="1" type="ORF">NNL22_03050</name>
</gene>
<evidence type="ECO:0000313" key="2">
    <source>
        <dbReference type="Proteomes" id="UP001164472"/>
    </source>
</evidence>
<sequence>MNNILNNLIQNAQVWQAGQFKTRQIQAIPSGWSTLDQFLPGHGWPQGTLTELLCDTPGIGELQLLLPAMKAVVDQGRYLFWVDPPFIPYAPALAQHGIDLSKLVIIRPDTPREGLWALEQILRNPHCGIAMAWPKTVAPNDIRRLQLAAEKTESIAFLFRPENCANQHTPAALRIKLQPVDDSLGVSILKRRGGWAVKQQLIDIHKPCHEQNVIAGPWSNKA</sequence>
<proteinExistence type="predicted"/>
<dbReference type="Gene3D" id="3.40.50.300">
    <property type="entry name" value="P-loop containing nucleotide triphosphate hydrolases"/>
    <property type="match status" value="1"/>
</dbReference>
<dbReference type="InterPro" id="IPR027417">
    <property type="entry name" value="P-loop_NTPase"/>
</dbReference>
<dbReference type="InterPro" id="IPR017166">
    <property type="entry name" value="UCP037290"/>
</dbReference>
<dbReference type="InterPro" id="IPR047610">
    <property type="entry name" value="ImuA_translesion"/>
</dbReference>